<proteinExistence type="inferred from homology"/>
<evidence type="ECO:0000256" key="1">
    <source>
        <dbReference type="ARBA" id="ARBA00004613"/>
    </source>
</evidence>
<dbReference type="GO" id="GO:0005615">
    <property type="term" value="C:extracellular space"/>
    <property type="evidence" value="ECO:0007669"/>
    <property type="project" value="TreeGrafter"/>
</dbReference>
<feature type="domain" description="Lipase" evidence="6">
    <location>
        <begin position="86"/>
        <end position="324"/>
    </location>
</feature>
<dbReference type="AlphaFoldDB" id="A0A0N1PGL4"/>
<dbReference type="InterPro" id="IPR000734">
    <property type="entry name" value="TAG_lipase"/>
</dbReference>
<evidence type="ECO:0000313" key="7">
    <source>
        <dbReference type="EMBL" id="KPJ13527.1"/>
    </source>
</evidence>
<dbReference type="GO" id="GO:0016298">
    <property type="term" value="F:lipase activity"/>
    <property type="evidence" value="ECO:0007669"/>
    <property type="project" value="InterPro"/>
</dbReference>
<keyword evidence="3" id="KW-0964">Secreted</keyword>
<evidence type="ECO:0000256" key="4">
    <source>
        <dbReference type="RuleBase" id="RU004262"/>
    </source>
</evidence>
<dbReference type="Pfam" id="PF00151">
    <property type="entry name" value="Lipase"/>
    <property type="match status" value="1"/>
</dbReference>
<dbReference type="EMBL" id="KQ460622">
    <property type="protein sequence ID" value="KPJ13527.1"/>
    <property type="molecule type" value="Genomic_DNA"/>
</dbReference>
<dbReference type="PANTHER" id="PTHR11610">
    <property type="entry name" value="LIPASE"/>
    <property type="match status" value="1"/>
</dbReference>
<feature type="signal peptide" evidence="5">
    <location>
        <begin position="1"/>
        <end position="16"/>
    </location>
</feature>
<evidence type="ECO:0000256" key="5">
    <source>
        <dbReference type="SAM" id="SignalP"/>
    </source>
</evidence>
<name>A0A0N1PGL4_PAPMA</name>
<keyword evidence="8" id="KW-1185">Reference proteome</keyword>
<evidence type="ECO:0000256" key="3">
    <source>
        <dbReference type="ARBA" id="ARBA00022525"/>
    </source>
</evidence>
<evidence type="ECO:0000313" key="8">
    <source>
        <dbReference type="Proteomes" id="UP000053240"/>
    </source>
</evidence>
<accession>A0A0N1PGL4</accession>
<dbReference type="GO" id="GO:0016042">
    <property type="term" value="P:lipid catabolic process"/>
    <property type="evidence" value="ECO:0007669"/>
    <property type="project" value="TreeGrafter"/>
</dbReference>
<dbReference type="Proteomes" id="UP000053240">
    <property type="component" value="Unassembled WGS sequence"/>
</dbReference>
<reference evidence="7 8" key="1">
    <citation type="journal article" date="2015" name="Nat. Commun.">
        <title>Outbred genome sequencing and CRISPR/Cas9 gene editing in butterflies.</title>
        <authorList>
            <person name="Li X."/>
            <person name="Fan D."/>
            <person name="Zhang W."/>
            <person name="Liu G."/>
            <person name="Zhang L."/>
            <person name="Zhao L."/>
            <person name="Fang X."/>
            <person name="Chen L."/>
            <person name="Dong Y."/>
            <person name="Chen Y."/>
            <person name="Ding Y."/>
            <person name="Zhao R."/>
            <person name="Feng M."/>
            <person name="Zhu Y."/>
            <person name="Feng Y."/>
            <person name="Jiang X."/>
            <person name="Zhu D."/>
            <person name="Xiang H."/>
            <person name="Feng X."/>
            <person name="Li S."/>
            <person name="Wang J."/>
            <person name="Zhang G."/>
            <person name="Kronforst M.R."/>
            <person name="Wang W."/>
        </authorList>
    </citation>
    <scope>NUCLEOTIDE SEQUENCE [LARGE SCALE GENOMIC DNA]</scope>
    <source>
        <strain evidence="7">Ya'a_city_454_Pm</strain>
        <tissue evidence="7">Whole body</tissue>
    </source>
</reference>
<keyword evidence="5" id="KW-0732">Signal</keyword>
<dbReference type="SUPFAM" id="SSF53474">
    <property type="entry name" value="alpha/beta-Hydrolases"/>
    <property type="match status" value="1"/>
</dbReference>
<evidence type="ECO:0000259" key="6">
    <source>
        <dbReference type="Pfam" id="PF00151"/>
    </source>
</evidence>
<protein>
    <submittedName>
        <fullName evidence="7">Hepatic triacylglycerol lipase</fullName>
    </submittedName>
</protein>
<organism evidence="7 8">
    <name type="scientific">Papilio machaon</name>
    <name type="common">Old World swallowtail butterfly</name>
    <dbReference type="NCBI Taxonomy" id="76193"/>
    <lineage>
        <taxon>Eukaryota</taxon>
        <taxon>Metazoa</taxon>
        <taxon>Ecdysozoa</taxon>
        <taxon>Arthropoda</taxon>
        <taxon>Hexapoda</taxon>
        <taxon>Insecta</taxon>
        <taxon>Pterygota</taxon>
        <taxon>Neoptera</taxon>
        <taxon>Endopterygota</taxon>
        <taxon>Lepidoptera</taxon>
        <taxon>Glossata</taxon>
        <taxon>Ditrysia</taxon>
        <taxon>Papilionoidea</taxon>
        <taxon>Papilionidae</taxon>
        <taxon>Papilioninae</taxon>
        <taxon>Papilio</taxon>
    </lineage>
</organism>
<dbReference type="Gene3D" id="3.40.50.1820">
    <property type="entry name" value="alpha/beta hydrolase"/>
    <property type="match status" value="1"/>
</dbReference>
<dbReference type="InParanoid" id="A0A0N1PGL4"/>
<dbReference type="PRINTS" id="PR00821">
    <property type="entry name" value="TAGLIPASE"/>
</dbReference>
<feature type="chain" id="PRO_5005879742" evidence="5">
    <location>
        <begin position="17"/>
        <end position="344"/>
    </location>
</feature>
<dbReference type="InterPro" id="IPR029058">
    <property type="entry name" value="AB_hydrolase_fold"/>
</dbReference>
<gene>
    <name evidence="7" type="ORF">RR48_02152</name>
</gene>
<comment type="similarity">
    <text evidence="2 4">Belongs to the AB hydrolase superfamily. Lipase family.</text>
</comment>
<dbReference type="InterPro" id="IPR033906">
    <property type="entry name" value="Lipase_N"/>
</dbReference>
<sequence>MKLLLLLLGFAALAAAVPISNEEKTYPRFIEFPDGDGVMHTVDLEAEPDMELLEEINRNPANNRYLLYTRHVNNVIIKLNNYNQTTRNSRVSQTLVINDANSVTSSNFNARLPTIVVVHGWLSNQLTSTNTVIRDACLKKSDVNVIVMDWRRLASSDYATAVRGVPAVGRGLGQFLTFLNRVTGAPFNTMHLVGFSLGAHVVGNAGREIGGRAARVTGLDPAGPLWNTNSNRLRPSDGVYVEAIHTDGGTGGLGIGSAVANADFFPNGGNSQPGCVTSLCNHNRACELFAATVTNNHLVGRQCSSTLQVSLNTCTGSRLNMGNDILTKSGSGLYRVNTGRSHPF</sequence>
<evidence type="ECO:0000256" key="2">
    <source>
        <dbReference type="ARBA" id="ARBA00010701"/>
    </source>
</evidence>
<dbReference type="InterPro" id="IPR013818">
    <property type="entry name" value="Lipase"/>
</dbReference>
<comment type="subcellular location">
    <subcellularLocation>
        <location evidence="1">Secreted</location>
    </subcellularLocation>
</comment>
<dbReference type="CDD" id="cd00707">
    <property type="entry name" value="Pancreat_lipase_like"/>
    <property type="match status" value="1"/>
</dbReference>